<name>A0AC35UGM7_9BILA</name>
<dbReference type="Proteomes" id="UP000095286">
    <property type="component" value="Unplaced"/>
</dbReference>
<reference evidence="2" key="1">
    <citation type="submission" date="2016-11" db="UniProtKB">
        <authorList>
            <consortium name="WormBaseParasite"/>
        </authorList>
    </citation>
    <scope>IDENTIFICATION</scope>
    <source>
        <strain evidence="2">KR3021</strain>
    </source>
</reference>
<accession>A0AC35UGM7</accession>
<dbReference type="WBParaSite" id="RSKR_0001140100.1">
    <property type="protein sequence ID" value="RSKR_0001140100.1"/>
    <property type="gene ID" value="RSKR_0001140100"/>
</dbReference>
<sequence>MNHQEFLSQTSVSNLTLDKNDILRRLDLYFSKDNSLSLSKTNSTNTISSKAEEDAKTFMALKRKKIELEIELLEKLESLKSICIKEAELTGLMPKEIYLTLIKNEPLPCVNKRVGTSFKISSDILRNLTNAKENSKVVKMEADVDVLRSIAIAEKLLSRDKSVNRSVRKQRINRLNVTNDKIKAMENSLTQARNSISKPEVGSSLFMKRDNHSTISCPATPTSSLDPLKRNSRSFRTKKLFGL</sequence>
<protein>
    <submittedName>
        <fullName evidence="2">DUF3338 domain-containing protein</fullName>
    </submittedName>
</protein>
<organism evidence="1 2">
    <name type="scientific">Rhabditophanes sp. KR3021</name>
    <dbReference type="NCBI Taxonomy" id="114890"/>
    <lineage>
        <taxon>Eukaryota</taxon>
        <taxon>Metazoa</taxon>
        <taxon>Ecdysozoa</taxon>
        <taxon>Nematoda</taxon>
        <taxon>Chromadorea</taxon>
        <taxon>Rhabditida</taxon>
        <taxon>Tylenchina</taxon>
        <taxon>Panagrolaimomorpha</taxon>
        <taxon>Strongyloidoidea</taxon>
        <taxon>Alloionematidae</taxon>
        <taxon>Rhabditophanes</taxon>
    </lineage>
</organism>
<evidence type="ECO:0000313" key="2">
    <source>
        <dbReference type="WBParaSite" id="RSKR_0001140100.1"/>
    </source>
</evidence>
<evidence type="ECO:0000313" key="1">
    <source>
        <dbReference type="Proteomes" id="UP000095286"/>
    </source>
</evidence>
<proteinExistence type="predicted"/>